<dbReference type="AlphaFoldDB" id="A0A0D0M6G1"/>
<dbReference type="PANTHER" id="PTHR47495">
    <property type="entry name" value="ALDEHYDE DEHYDROGENASE"/>
    <property type="match status" value="1"/>
</dbReference>
<dbReference type="SMART" id="SM01008">
    <property type="entry name" value="Ald_Xan_dh_C"/>
    <property type="match status" value="1"/>
</dbReference>
<accession>A0A0D0M6G1</accession>
<dbReference type="PIRSF" id="PIRSF036389">
    <property type="entry name" value="IOR_B"/>
    <property type="match status" value="1"/>
</dbReference>
<evidence type="ECO:0000259" key="1">
    <source>
        <dbReference type="SMART" id="SM01008"/>
    </source>
</evidence>
<dbReference type="EMBL" id="JXQQ01000071">
    <property type="protein sequence ID" value="KIQ25110.1"/>
    <property type="molecule type" value="Genomic_DNA"/>
</dbReference>
<gene>
    <name evidence="2" type="ORF">RT97_24605</name>
</gene>
<evidence type="ECO:0000313" key="3">
    <source>
        <dbReference type="Proteomes" id="UP000032067"/>
    </source>
</evidence>
<dbReference type="InterPro" id="IPR006311">
    <property type="entry name" value="TAT_signal"/>
</dbReference>
<dbReference type="GO" id="GO:0016491">
    <property type="term" value="F:oxidoreductase activity"/>
    <property type="evidence" value="ECO:0007669"/>
    <property type="project" value="InterPro"/>
</dbReference>
<dbReference type="Gene3D" id="3.90.1170.50">
    <property type="entry name" value="Aldehyde oxidase/xanthine dehydrogenase, a/b hammerhead"/>
    <property type="match status" value="1"/>
</dbReference>
<sequence length="728" mass="77678">MLPAAPEAKGTTGISRRAVLQATTGLLVGVYLAPTTRAAQATAAKAKAAVLAPNAFVRVSTDNTVTVLVKHIEFGQGPMTGLTTLVAEEMDADWSQMRAEHAPADAKLYNNISFGPLQGTGGSSAVANSYEQMRQAGAVARAMLVQAAANTWKVPAADIAVERGVLRHVASRRQGRFGQFAMAASKLPVPQDAPLKDPSSFRLIGREGAVKKLDVPGKTNGTAQFGMDIHEPGMLTVVVARAPRFGGKVASFDATATRAVNGVVEVKQISAGVAVYAKDTWSAIKGREKLKVVWDDAAAEKRSSAQIVEDYRQLARSPGTVAASQGDVASKVAGERVVETEYVFPYLAHGPMEPLNGFLVWDGRRVKARYGSQIQTLDQMQIAKVFGIKPEDVEIQTMLAGGSFGRRIDLGQDMILDLAEAAKALGANKPVKIVWTREDDITGGFYRPAFVHRLRGVLRDGKVASWSNTIVGQSFVIGTAFEMMMKDGIDGTMVEGAKSIPYDIPNFRCDAHIAKGSVPVTSWRSVGSTHTAYATECFIDQLLETAGLDPVGGRLSLMGKSARHAGVLKAVAEMAKWSGTQPERGRARGVAVAESFGTFVAEIAEVSMSENGEPRVHKVWCAVDCGTVVNPDIVRAQMEGGIGFGLGHILYAQVSLDEGRPVQRNFDTYRSLRIQEMPEIEVKIIDSKEKPTGVGEPGVPPIGPAVANALARLGKPRPSQLPMVRGDA</sequence>
<proteinExistence type="predicted"/>
<dbReference type="InterPro" id="IPR046867">
    <property type="entry name" value="AldOxase/xan_DH_MoCoBD2"/>
</dbReference>
<dbReference type="InterPro" id="IPR052516">
    <property type="entry name" value="N-heterocyclic_Hydroxylase"/>
</dbReference>
<dbReference type="InterPro" id="IPR008274">
    <property type="entry name" value="AldOxase/xan_DH_MoCoBD1"/>
</dbReference>
<dbReference type="InterPro" id="IPR037165">
    <property type="entry name" value="AldOxase/xan_DH_Mopterin-bd_sf"/>
</dbReference>
<name>A0A0D0M6G1_VARPD</name>
<dbReference type="PROSITE" id="PS51318">
    <property type="entry name" value="TAT"/>
    <property type="match status" value="1"/>
</dbReference>
<reference evidence="2 3" key="1">
    <citation type="submission" date="2014-12" db="EMBL/GenBank/DDBJ databases">
        <title>16Stimator: statistical estimation of ribosomal gene copy numbers from draft genome assemblies.</title>
        <authorList>
            <person name="Perisin M.A."/>
            <person name="Vetter M."/>
            <person name="Gilbert J.A."/>
            <person name="Bergelson J."/>
        </authorList>
    </citation>
    <scope>NUCLEOTIDE SEQUENCE [LARGE SCALE GENOMIC DNA]</scope>
    <source>
        <strain evidence="2 3">MEDvA23</strain>
    </source>
</reference>
<dbReference type="InterPro" id="IPR000674">
    <property type="entry name" value="Ald_Oxase/Xan_DH_a/b"/>
</dbReference>
<dbReference type="Pfam" id="PF02738">
    <property type="entry name" value="MoCoBD_1"/>
    <property type="match status" value="1"/>
</dbReference>
<protein>
    <submittedName>
        <fullName evidence="2">Aldehyde oxidase</fullName>
    </submittedName>
</protein>
<dbReference type="Pfam" id="PF20256">
    <property type="entry name" value="MoCoBD_2"/>
    <property type="match status" value="2"/>
</dbReference>
<organism evidence="2 3">
    <name type="scientific">Variovorax paradoxus</name>
    <dbReference type="NCBI Taxonomy" id="34073"/>
    <lineage>
        <taxon>Bacteria</taxon>
        <taxon>Pseudomonadati</taxon>
        <taxon>Pseudomonadota</taxon>
        <taxon>Betaproteobacteria</taxon>
        <taxon>Burkholderiales</taxon>
        <taxon>Comamonadaceae</taxon>
        <taxon>Variovorax</taxon>
    </lineage>
</organism>
<dbReference type="PANTHER" id="PTHR47495:SF2">
    <property type="entry name" value="ALDEHYDE DEHYDROGENASE"/>
    <property type="match status" value="1"/>
</dbReference>
<comment type="caution">
    <text evidence="2">The sequence shown here is derived from an EMBL/GenBank/DDBJ whole genome shotgun (WGS) entry which is preliminary data.</text>
</comment>
<dbReference type="SUPFAM" id="SSF56003">
    <property type="entry name" value="Molybdenum cofactor-binding domain"/>
    <property type="match status" value="2"/>
</dbReference>
<dbReference type="InterPro" id="IPR012368">
    <property type="entry name" value="OxRdtase_Mopterin-bd_su_IorB"/>
</dbReference>
<feature type="domain" description="Aldehyde oxidase/xanthine dehydrogenase a/b hammerhead" evidence="1">
    <location>
        <begin position="220"/>
        <end position="298"/>
    </location>
</feature>
<dbReference type="Proteomes" id="UP000032067">
    <property type="component" value="Unassembled WGS sequence"/>
</dbReference>
<dbReference type="Gene3D" id="3.30.365.10">
    <property type="entry name" value="Aldehyde oxidase/xanthine dehydrogenase, molybdopterin binding domain"/>
    <property type="match status" value="4"/>
</dbReference>
<evidence type="ECO:0000313" key="2">
    <source>
        <dbReference type="EMBL" id="KIQ25110.1"/>
    </source>
</evidence>